<proteinExistence type="predicted"/>
<dbReference type="Proteomes" id="UP001386437">
    <property type="component" value="Unassembled WGS sequence"/>
</dbReference>
<evidence type="ECO:0000313" key="1">
    <source>
        <dbReference type="EMBL" id="MEI5996816.1"/>
    </source>
</evidence>
<organism evidence="1 2">
    <name type="scientific">Paraburkholderia bengalensis</name>
    <dbReference type="NCBI Taxonomy" id="2747562"/>
    <lineage>
        <taxon>Bacteria</taxon>
        <taxon>Pseudomonadati</taxon>
        <taxon>Pseudomonadota</taxon>
        <taxon>Betaproteobacteria</taxon>
        <taxon>Burkholderiales</taxon>
        <taxon>Burkholderiaceae</taxon>
        <taxon>Paraburkholderia</taxon>
    </lineage>
</organism>
<reference evidence="1 2" key="1">
    <citation type="journal article" date="2022" name="Arch. Microbiol.">
        <title>Paraburkholderia bengalensis sp. nov. isolated from roots of Oryza sativa, IR64.</title>
        <authorList>
            <person name="Nag P."/>
            <person name="Mondal N."/>
            <person name="Sarkar J."/>
            <person name="Das S."/>
        </authorList>
    </citation>
    <scope>NUCLEOTIDE SEQUENCE [LARGE SCALE GENOMIC DNA]</scope>
    <source>
        <strain evidence="1 2">IR64_4_BI</strain>
    </source>
</reference>
<dbReference type="RefSeq" id="WP_336597218.1">
    <property type="nucleotide sequence ID" value="NZ_JACFYJ010000006.1"/>
</dbReference>
<name>A0ABU8IMU7_9BURK</name>
<evidence type="ECO:0000313" key="2">
    <source>
        <dbReference type="Proteomes" id="UP001386437"/>
    </source>
</evidence>
<sequence>MAARLRKTHQDDVRLKIKTSQLINRLQDHALGKLKDLSPTQLRAIEVLLKKAIPDLSSVDMAVGGKPDAAAVKIEIVKSEPR</sequence>
<accession>A0ABU8IMU7</accession>
<gene>
    <name evidence="1" type="ORF">H3V53_06260</name>
</gene>
<comment type="caution">
    <text evidence="1">The sequence shown here is derived from an EMBL/GenBank/DDBJ whole genome shotgun (WGS) entry which is preliminary data.</text>
</comment>
<protein>
    <submittedName>
        <fullName evidence="1">Uncharacterized protein</fullName>
    </submittedName>
</protein>
<dbReference type="EMBL" id="JACFYJ010000006">
    <property type="protein sequence ID" value="MEI5996816.1"/>
    <property type="molecule type" value="Genomic_DNA"/>
</dbReference>
<keyword evidence="2" id="KW-1185">Reference proteome</keyword>